<dbReference type="GO" id="GO:0036243">
    <property type="term" value="F:succinate-semialdehyde dehydrogenase (NADP+) activity"/>
    <property type="evidence" value="ECO:0007669"/>
    <property type="project" value="UniProtKB-EC"/>
</dbReference>
<proteinExistence type="predicted"/>
<evidence type="ECO:0000313" key="4">
    <source>
        <dbReference type="Proteomes" id="UP000636579"/>
    </source>
</evidence>
<keyword evidence="4" id="KW-1185">Reference proteome</keyword>
<dbReference type="EC" id="1.2.1.16" evidence="3"/>
<dbReference type="SUPFAM" id="SSF53720">
    <property type="entry name" value="ALDH-like"/>
    <property type="match status" value="1"/>
</dbReference>
<dbReference type="EMBL" id="JADBEE010000002">
    <property type="protein sequence ID" value="MBE1515738.1"/>
    <property type="molecule type" value="Genomic_DNA"/>
</dbReference>
<organism evidence="3 4">
    <name type="scientific">Nesterenkonia halotolerans</name>
    <dbReference type="NCBI Taxonomy" id="225325"/>
    <lineage>
        <taxon>Bacteria</taxon>
        <taxon>Bacillati</taxon>
        <taxon>Actinomycetota</taxon>
        <taxon>Actinomycetes</taxon>
        <taxon>Micrococcales</taxon>
        <taxon>Micrococcaceae</taxon>
        <taxon>Nesterenkonia</taxon>
    </lineage>
</organism>
<keyword evidence="1 3" id="KW-0560">Oxidoreductase</keyword>
<accession>A0ABR9J9R4</accession>
<evidence type="ECO:0000259" key="2">
    <source>
        <dbReference type="Pfam" id="PF00171"/>
    </source>
</evidence>
<dbReference type="PANTHER" id="PTHR43353">
    <property type="entry name" value="SUCCINATE-SEMIALDEHYDE DEHYDROGENASE, MITOCHONDRIAL"/>
    <property type="match status" value="1"/>
</dbReference>
<dbReference type="EC" id="1.2.1.20" evidence="3"/>
<dbReference type="EC" id="1.2.1.79" evidence="3"/>
<evidence type="ECO:0000256" key="1">
    <source>
        <dbReference type="ARBA" id="ARBA00023002"/>
    </source>
</evidence>
<reference evidence="3 4" key="1">
    <citation type="submission" date="2020-10" db="EMBL/GenBank/DDBJ databases">
        <title>Sequencing the genomes of 1000 actinobacteria strains.</title>
        <authorList>
            <person name="Klenk H.-P."/>
        </authorList>
    </citation>
    <scope>NUCLEOTIDE SEQUENCE [LARGE SCALE GENOMIC DNA]</scope>
    <source>
        <strain evidence="3 4">DSM 15474</strain>
    </source>
</reference>
<comment type="caution">
    <text evidence="3">The sequence shown here is derived from an EMBL/GenBank/DDBJ whole genome shotgun (WGS) entry which is preliminary data.</text>
</comment>
<dbReference type="RefSeq" id="WP_192592535.1">
    <property type="nucleotide sequence ID" value="NZ_JADBEE010000002.1"/>
</dbReference>
<dbReference type="InterPro" id="IPR050740">
    <property type="entry name" value="Aldehyde_DH_Superfamily"/>
</dbReference>
<dbReference type="InterPro" id="IPR015590">
    <property type="entry name" value="Aldehyde_DH_dom"/>
</dbReference>
<dbReference type="InterPro" id="IPR016162">
    <property type="entry name" value="Ald_DH_N"/>
</dbReference>
<sequence length="506" mass="53565">MTSPDLTSPDLQAHDLTSRVQATLAATPTQLFIDGRWREADSGSHFTVENPATGDVLATVASAGSVDAAAAMDAAATAQEAWGRTSSRSRAEILRRGFDLVQERAEDLALLMTLEMGKPLAQSRGEVGYGGEFLRWFSEEAVRDYGRYADTPEGNLRMLVTRKPVGPCLLITPWNFPLAMATRKVAPAIAAGCTMILKPAGLTPLTALYFTQLMTEAGLPAGVLNVLPTDSPAEISEPLLADSRLRKISFTGSTAVGKHLMRQATENVLRTSMELGGNGPLLVFEDADLDKAVAGAMAAKMRNMGEACTAANRLLVHESVAEEFIARLAEKMSALKVGPGLEETSDVGPLIDAKACASVEGLVVEAVERGAKVVVGGHRIEGPGHFYAPTLLRDVPAEARVMREEIFGPVAPVMTFSTEDEAVELANATEYGLASYVFTENISRGLRIGDRIDFGLLGLNVGVISNAAAPFGGVKQSGLGREGGAEGISEYTSTQYIGVESPWGPA</sequence>
<dbReference type="Gene3D" id="3.40.309.10">
    <property type="entry name" value="Aldehyde Dehydrogenase, Chain A, domain 2"/>
    <property type="match status" value="1"/>
</dbReference>
<dbReference type="Gene3D" id="3.40.605.10">
    <property type="entry name" value="Aldehyde Dehydrogenase, Chain A, domain 1"/>
    <property type="match status" value="1"/>
</dbReference>
<dbReference type="CDD" id="cd07103">
    <property type="entry name" value="ALDH_F5_SSADH_GabD"/>
    <property type="match status" value="1"/>
</dbReference>
<dbReference type="InterPro" id="IPR016161">
    <property type="entry name" value="Ald_DH/histidinol_DH"/>
</dbReference>
<evidence type="ECO:0000313" key="3">
    <source>
        <dbReference type="EMBL" id="MBE1515738.1"/>
    </source>
</evidence>
<dbReference type="PANTHER" id="PTHR43353:SF5">
    <property type="entry name" value="SUCCINATE-SEMIALDEHYDE DEHYDROGENASE, MITOCHONDRIAL"/>
    <property type="match status" value="1"/>
</dbReference>
<feature type="domain" description="Aldehyde dehydrogenase" evidence="2">
    <location>
        <begin position="37"/>
        <end position="496"/>
    </location>
</feature>
<dbReference type="Proteomes" id="UP000636579">
    <property type="component" value="Unassembled WGS sequence"/>
</dbReference>
<dbReference type="InterPro" id="IPR016163">
    <property type="entry name" value="Ald_DH_C"/>
</dbReference>
<name>A0ABR9J9R4_9MICC</name>
<protein>
    <submittedName>
        <fullName evidence="3">Succinate-semialdehyde dehydrogenase/glutarate-semialdehyde dehydrogenase</fullName>
        <ecNumber evidence="3">1.2.1.16</ecNumber>
        <ecNumber evidence="3">1.2.1.20</ecNumber>
        <ecNumber evidence="3">1.2.1.79</ecNumber>
    </submittedName>
</protein>
<dbReference type="Pfam" id="PF00171">
    <property type="entry name" value="Aldedh"/>
    <property type="match status" value="1"/>
</dbReference>
<dbReference type="GO" id="GO:0102810">
    <property type="term" value="F:glutarate-semialdehyde dehydrogenase (NADP+) activity"/>
    <property type="evidence" value="ECO:0007669"/>
    <property type="project" value="UniProtKB-EC"/>
</dbReference>
<gene>
    <name evidence="3" type="ORF">H4W26_002530</name>
</gene>